<dbReference type="STRING" id="1397108.IMCC12053_866"/>
<reference evidence="1 2" key="1">
    <citation type="submission" date="2015-05" db="EMBL/GenBank/DDBJ databases">
        <authorList>
            <person name="Wang D.B."/>
            <person name="Wang M."/>
        </authorList>
    </citation>
    <scope>NUCLEOTIDE SEQUENCE [LARGE SCALE GENOMIC DNA]</scope>
    <source>
        <strain evidence="1 2">IMCC 12053</strain>
    </source>
</reference>
<evidence type="ECO:0000313" key="2">
    <source>
        <dbReference type="Proteomes" id="UP000064920"/>
    </source>
</evidence>
<proteinExistence type="predicted"/>
<accession>A0A0P0AA97</accession>
<name>A0A0P0AA97_9RHOB</name>
<organism evidence="1 2">
    <name type="scientific">Celeribacter marinus</name>
    <dbReference type="NCBI Taxonomy" id="1397108"/>
    <lineage>
        <taxon>Bacteria</taxon>
        <taxon>Pseudomonadati</taxon>
        <taxon>Pseudomonadota</taxon>
        <taxon>Alphaproteobacteria</taxon>
        <taxon>Rhodobacterales</taxon>
        <taxon>Roseobacteraceae</taxon>
        <taxon>Celeribacter</taxon>
    </lineage>
</organism>
<protein>
    <submittedName>
        <fullName evidence="1">Uncharacterized protein</fullName>
    </submittedName>
</protein>
<sequence>MLFSIIFHWDAARFAIASLFSRLILWYGVSTTLGHISPNPLRDA</sequence>
<dbReference type="AlphaFoldDB" id="A0A0P0AA97"/>
<dbReference type="PATRIC" id="fig|1397108.4.peg.896"/>
<gene>
    <name evidence="1" type="ORF">IMCC12053_866</name>
</gene>
<evidence type="ECO:0000313" key="1">
    <source>
        <dbReference type="EMBL" id="ALI54814.1"/>
    </source>
</evidence>
<keyword evidence="2" id="KW-1185">Reference proteome</keyword>
<dbReference type="EMBL" id="CP012023">
    <property type="protein sequence ID" value="ALI54814.1"/>
    <property type="molecule type" value="Genomic_DNA"/>
</dbReference>
<dbReference type="KEGG" id="cmar:IMCC12053_866"/>
<dbReference type="Proteomes" id="UP000064920">
    <property type="component" value="Chromosome"/>
</dbReference>